<protein>
    <recommendedName>
        <fullName evidence="4">DUF4352 domain-containing protein</fullName>
    </recommendedName>
</protein>
<name>A0A0L6CGY1_9MICO</name>
<dbReference type="PATRIC" id="fig|1631356.3.peg.1228"/>
<dbReference type="AlphaFoldDB" id="A0A0L6CGY1"/>
<evidence type="ECO:0000313" key="2">
    <source>
        <dbReference type="EMBL" id="KNX36865.1"/>
    </source>
</evidence>
<proteinExistence type="predicted"/>
<keyword evidence="1" id="KW-0732">Signal</keyword>
<keyword evidence="3" id="KW-1185">Reference proteome</keyword>
<sequence>MCDSSGSTAILRAGMPVKPLGTQTATGLGYDKDVSVDITVSKPTIDSSSTDSYFPGDGMVAITFPVTIKHKTGDYYIPSPQQFGLVDDQDNVCDRDYGTITPRSKQIQIESLKNGASASGLVTFAVPAGADYKKYAVVWKDEGGGKAALAWAAS</sequence>
<dbReference type="Proteomes" id="UP000037397">
    <property type="component" value="Unassembled WGS sequence"/>
</dbReference>
<dbReference type="STRING" id="1631356.VV01_06415"/>
<accession>A0A0L6CGY1</accession>
<dbReference type="InterPro" id="IPR029050">
    <property type="entry name" value="Immunoprotect_excell_Ig-like"/>
</dbReference>
<dbReference type="Gene3D" id="2.60.40.1240">
    <property type="match status" value="1"/>
</dbReference>
<evidence type="ECO:0000313" key="3">
    <source>
        <dbReference type="Proteomes" id="UP000037397"/>
    </source>
</evidence>
<reference evidence="3" key="1">
    <citation type="submission" date="2015-03" db="EMBL/GenBank/DDBJ databases">
        <title>Luteipulveratus halotolerans sp. nov., a novel actinobacterium (Dermacoccaceae) from Sarawak, Malaysia.</title>
        <authorList>
            <person name="Juboi H."/>
            <person name="Basik A."/>
            <person name="Shamsul S.S."/>
            <person name="Arnold P."/>
            <person name="Schmitt E.K."/>
            <person name="Sanglier J.-J."/>
            <person name="Yeo T."/>
        </authorList>
    </citation>
    <scope>NUCLEOTIDE SEQUENCE [LARGE SCALE GENOMIC DNA]</scope>
    <source>
        <strain evidence="3">C296001</strain>
    </source>
</reference>
<gene>
    <name evidence="2" type="ORF">VV01_06415</name>
</gene>
<comment type="caution">
    <text evidence="2">The sequence shown here is derived from an EMBL/GenBank/DDBJ whole genome shotgun (WGS) entry which is preliminary data.</text>
</comment>
<organism evidence="2 3">
    <name type="scientific">Luteipulveratus halotolerans</name>
    <dbReference type="NCBI Taxonomy" id="1631356"/>
    <lineage>
        <taxon>Bacteria</taxon>
        <taxon>Bacillati</taxon>
        <taxon>Actinomycetota</taxon>
        <taxon>Actinomycetes</taxon>
        <taxon>Micrococcales</taxon>
        <taxon>Dermacoccaceae</taxon>
        <taxon>Luteipulveratus</taxon>
    </lineage>
</organism>
<dbReference type="EMBL" id="LAIR01000002">
    <property type="protein sequence ID" value="KNX36865.1"/>
    <property type="molecule type" value="Genomic_DNA"/>
</dbReference>
<evidence type="ECO:0008006" key="4">
    <source>
        <dbReference type="Google" id="ProtNLM"/>
    </source>
</evidence>
<evidence type="ECO:0000256" key="1">
    <source>
        <dbReference type="ARBA" id="ARBA00022729"/>
    </source>
</evidence>